<accession>A0A0C2WTA7</accession>
<dbReference type="HOGENOM" id="CLU_348559_0_0_1"/>
<feature type="region of interest" description="Disordered" evidence="2">
    <location>
        <begin position="707"/>
        <end position="746"/>
    </location>
</feature>
<feature type="coiled-coil region" evidence="1">
    <location>
        <begin position="26"/>
        <end position="149"/>
    </location>
</feature>
<sequence length="809" mass="90538">MQNIEYQLEEEHQHRARIGPELLHELETSKHQVDFLRDKLSSANDELIEAKLRVQELEHLSTGDNVALSQALKLMEETKKDLESSRESATQRRQDHADELERLLEEATHNTATQISDLQKLNQTLNNTLQTKQNEFAALKLEMDGLTCQMKTLDVLPSELSKAKDLVVEKDRRIAVIETQQEAERKQTQELAEQVRQNKDVKDKLEKSQNRYQLLESGYDDLKATSRSTKEELIAMQARLENAHKDIQKHQKLAGEQSEKAAEERARLEGLLEQNVEALKQAKDDLAGANAEKRRLEAAMINDVEKAGLKSELAERQKQASIEKARLEGSVTSLEKDLQESRAISNELRSTIMAHQTAMDEMRGEMDATSSEKSRVSHELENSKAKTQELSASFTNLKALNEAETELHRQEKAALEILVHNTERNLTVSHEELGKAQLHVQYLGNQVAELTRSVEAKASELHLANERWLNMDKKMDHLTTGLSEAKSSIHDAVELTSTLATTRGTTVDVSALETLNTQVIGLQQKLKDANDRNMALENASRTLLDRHQKHELTEHESTLVKLVANSTMQVHEKERIQGTNDLKRRDATIQGLQRRIKELEKQLASRLEKKSPTGQLMKMADVLNSSPLSAIEEGNVPMEQRIATSTGPSTLGHQSVDRIPKPRSRLQKPVASYHAMTFAKLNQATSEDVEDDDTIQQFLDKGLEEMAGMQDYPPPSRHRPVKRNRDDGIPIAAGPSGDKNVGTRATRRRRLSNGAVVVGTEGDIEMGGGHVLKKNGAGAAEEKVMGGGGEGDELTGTRYKGGQRGKLRR</sequence>
<proteinExistence type="predicted"/>
<keyword evidence="1" id="KW-0175">Coiled coil</keyword>
<feature type="coiled-coil region" evidence="1">
    <location>
        <begin position="512"/>
        <end position="546"/>
    </location>
</feature>
<name>A0A0C2WTA7_SERVB</name>
<evidence type="ECO:0000256" key="2">
    <source>
        <dbReference type="SAM" id="MobiDB-lite"/>
    </source>
</evidence>
<organism evidence="3 4">
    <name type="scientific">Serendipita vermifera MAFF 305830</name>
    <dbReference type="NCBI Taxonomy" id="933852"/>
    <lineage>
        <taxon>Eukaryota</taxon>
        <taxon>Fungi</taxon>
        <taxon>Dikarya</taxon>
        <taxon>Basidiomycota</taxon>
        <taxon>Agaricomycotina</taxon>
        <taxon>Agaricomycetes</taxon>
        <taxon>Sebacinales</taxon>
        <taxon>Serendipitaceae</taxon>
        <taxon>Serendipita</taxon>
    </lineage>
</organism>
<dbReference type="Proteomes" id="UP000054097">
    <property type="component" value="Unassembled WGS sequence"/>
</dbReference>
<feature type="coiled-coil region" evidence="1">
    <location>
        <begin position="178"/>
        <end position="299"/>
    </location>
</feature>
<reference evidence="3 4" key="1">
    <citation type="submission" date="2014-04" db="EMBL/GenBank/DDBJ databases">
        <authorList>
            <consortium name="DOE Joint Genome Institute"/>
            <person name="Kuo A."/>
            <person name="Zuccaro A."/>
            <person name="Kohler A."/>
            <person name="Nagy L.G."/>
            <person name="Floudas D."/>
            <person name="Copeland A."/>
            <person name="Barry K.W."/>
            <person name="Cichocki N."/>
            <person name="Veneault-Fourrey C."/>
            <person name="LaButti K."/>
            <person name="Lindquist E.A."/>
            <person name="Lipzen A."/>
            <person name="Lundell T."/>
            <person name="Morin E."/>
            <person name="Murat C."/>
            <person name="Sun H."/>
            <person name="Tunlid A."/>
            <person name="Henrissat B."/>
            <person name="Grigoriev I.V."/>
            <person name="Hibbett D.S."/>
            <person name="Martin F."/>
            <person name="Nordberg H.P."/>
            <person name="Cantor M.N."/>
            <person name="Hua S.X."/>
        </authorList>
    </citation>
    <scope>NUCLEOTIDE SEQUENCE [LARGE SCALE GENOMIC DNA]</scope>
    <source>
        <strain evidence="3 4">MAFF 305830</strain>
    </source>
</reference>
<dbReference type="OrthoDB" id="3246510at2759"/>
<gene>
    <name evidence="3" type="ORF">M408DRAFT_112352</name>
</gene>
<reference evidence="4" key="2">
    <citation type="submission" date="2015-01" db="EMBL/GenBank/DDBJ databases">
        <title>Evolutionary Origins and Diversification of the Mycorrhizal Mutualists.</title>
        <authorList>
            <consortium name="DOE Joint Genome Institute"/>
            <consortium name="Mycorrhizal Genomics Consortium"/>
            <person name="Kohler A."/>
            <person name="Kuo A."/>
            <person name="Nagy L.G."/>
            <person name="Floudas D."/>
            <person name="Copeland A."/>
            <person name="Barry K.W."/>
            <person name="Cichocki N."/>
            <person name="Veneault-Fourrey C."/>
            <person name="LaButti K."/>
            <person name="Lindquist E.A."/>
            <person name="Lipzen A."/>
            <person name="Lundell T."/>
            <person name="Morin E."/>
            <person name="Murat C."/>
            <person name="Riley R."/>
            <person name="Ohm R."/>
            <person name="Sun H."/>
            <person name="Tunlid A."/>
            <person name="Henrissat B."/>
            <person name="Grigoriev I.V."/>
            <person name="Hibbett D.S."/>
            <person name="Martin F."/>
        </authorList>
    </citation>
    <scope>NUCLEOTIDE SEQUENCE [LARGE SCALE GENOMIC DNA]</scope>
    <source>
        <strain evidence="4">MAFF 305830</strain>
    </source>
</reference>
<evidence type="ECO:0000313" key="4">
    <source>
        <dbReference type="Proteomes" id="UP000054097"/>
    </source>
</evidence>
<keyword evidence="4" id="KW-1185">Reference proteome</keyword>
<dbReference type="AlphaFoldDB" id="A0A0C2WTA7"/>
<dbReference type="STRING" id="933852.A0A0C2WTA7"/>
<protein>
    <submittedName>
        <fullName evidence="3">Uncharacterized protein</fullName>
    </submittedName>
</protein>
<feature type="coiled-coil region" evidence="1">
    <location>
        <begin position="582"/>
        <end position="609"/>
    </location>
</feature>
<feature type="region of interest" description="Disordered" evidence="2">
    <location>
        <begin position="645"/>
        <end position="665"/>
    </location>
</feature>
<feature type="region of interest" description="Disordered" evidence="2">
    <location>
        <begin position="776"/>
        <end position="809"/>
    </location>
</feature>
<evidence type="ECO:0000313" key="3">
    <source>
        <dbReference type="EMBL" id="KIM29378.1"/>
    </source>
</evidence>
<dbReference type="EMBL" id="KN824288">
    <property type="protein sequence ID" value="KIM29378.1"/>
    <property type="molecule type" value="Genomic_DNA"/>
</dbReference>
<evidence type="ECO:0000256" key="1">
    <source>
        <dbReference type="SAM" id="Coils"/>
    </source>
</evidence>